<proteinExistence type="predicted"/>
<keyword evidence="3" id="KW-1185">Reference proteome</keyword>
<evidence type="ECO:0000256" key="1">
    <source>
        <dbReference type="SAM" id="SignalP"/>
    </source>
</evidence>
<dbReference type="InterPro" id="IPR017853">
    <property type="entry name" value="GH"/>
</dbReference>
<feature type="chain" id="PRO_5016132050" evidence="1">
    <location>
        <begin position="26"/>
        <end position="954"/>
    </location>
</feature>
<sequence>MHNNPITAILASIFFALVGLTNASAQVVSHVEQNGDKQIFILSNSKVSQQIVVQHQQIQSDVLSANANWLQQYQNSKPYSVYTDADFSVELMWTDWSAPGKDFNGDLQVTLSKKDFVFQQYEWTSLPNGKALQLYFQPIDKENTLRLRITYLLLENAFYAKRKIALIDTTLQKQWVEAFNARKGKVYFNNEKYDGYSMREESSTTAQYVALQQHNQTESFTILKKGEFGQPCAAQLQQGGVFFGVEYPAANSLLTRINENDLQLKCKELMGVVVKDKWIESSWVVQGLSPNKAVQDWFYNYVNEIKVMLDEPYALYNSWYDLRSPSYPKVAPDHVMNEKNILHIIDLFKKNMTDKYGIHLNAFVLDDGWDVYESNWMLNKTTFPNGLQPIVNALKPMGTTLGIWLGPTGGYSFRMKRINWMKAHGYETVGKTPNDAMLDIAGPNYSKLFEQRVTDFTKQGVGYFKWDGIQFSSSESGNGHAIGYHSRRAAVESVIEKCKAVRAINPKEYLNITSGTWLSPWWLQYANQIWMQGADYGYANTPVINDRDAAMTYKDIVLYDDFNRQDVWFPLSNMMTHGIIKGNLASVGGNDDPLAKFADDVVFYFSRGVTMYELYLSPDLLNDDEWKVLSLSLNWAKQHFSLMDKTFMVGGNPANGNAYGFSHFKNNEGIIAVRNPKIQSEQLTVKLSTQYGIADTAASLVLERIYPTHWVSPNLYAAGATIVLPELQGFEVAVYRVYPLQKAVKPLLTNAIMQETNTNHEALNFAVLATTGKVQLLNPEMVKSVTVNNELQNINQLIIHEPKANEAIKGEVQFSSNHLDVKLNTNENIQQTRLVVMMQPDSAYTGKPFPTIQIVQNGQSVNFNTQQQDGHWGSYSVIMKAMNNTTTFKILPNEKANQWKGKIEVWTIAQQTQQPVQVKMITLQPMQEVPQLPSPYEKNALQQTHMLAAGILNL</sequence>
<reference evidence="2 3" key="1">
    <citation type="submission" date="2018-06" db="EMBL/GenBank/DDBJ databases">
        <title>Genomic Encyclopedia of Archaeal and Bacterial Type Strains, Phase II (KMG-II): from individual species to whole genera.</title>
        <authorList>
            <person name="Goeker M."/>
        </authorList>
    </citation>
    <scope>NUCLEOTIDE SEQUENCE [LARGE SCALE GENOMIC DNA]</scope>
    <source>
        <strain evidence="2 3">DSM 23241</strain>
    </source>
</reference>
<dbReference type="SUPFAM" id="SSF51445">
    <property type="entry name" value="(Trans)glycosidases"/>
    <property type="match status" value="1"/>
</dbReference>
<dbReference type="OrthoDB" id="3183911at2"/>
<feature type="signal peptide" evidence="1">
    <location>
        <begin position="1"/>
        <end position="25"/>
    </location>
</feature>
<keyword evidence="1" id="KW-0732">Signal</keyword>
<protein>
    <submittedName>
        <fullName evidence="2">Melibiase</fullName>
    </submittedName>
</protein>
<evidence type="ECO:0000313" key="3">
    <source>
        <dbReference type="Proteomes" id="UP000249720"/>
    </source>
</evidence>
<organism evidence="2 3">
    <name type="scientific">Hydrotalea sandarakina</name>
    <dbReference type="NCBI Taxonomy" id="1004304"/>
    <lineage>
        <taxon>Bacteria</taxon>
        <taxon>Pseudomonadati</taxon>
        <taxon>Bacteroidota</taxon>
        <taxon>Chitinophagia</taxon>
        <taxon>Chitinophagales</taxon>
        <taxon>Chitinophagaceae</taxon>
        <taxon>Hydrotalea</taxon>
    </lineage>
</organism>
<dbReference type="InterPro" id="IPR013785">
    <property type="entry name" value="Aldolase_TIM"/>
</dbReference>
<dbReference type="Gene3D" id="3.20.20.70">
    <property type="entry name" value="Aldolase class I"/>
    <property type="match status" value="1"/>
</dbReference>
<name>A0A2W7RQ72_9BACT</name>
<dbReference type="Proteomes" id="UP000249720">
    <property type="component" value="Unassembled WGS sequence"/>
</dbReference>
<accession>A0A2W7RQ72</accession>
<dbReference type="Pfam" id="PF02065">
    <property type="entry name" value="Melibiase"/>
    <property type="match status" value="1"/>
</dbReference>
<dbReference type="AlphaFoldDB" id="A0A2W7RQ72"/>
<dbReference type="RefSeq" id="WP_146250429.1">
    <property type="nucleotide sequence ID" value="NZ_QKZV01000004.1"/>
</dbReference>
<comment type="caution">
    <text evidence="2">The sequence shown here is derived from an EMBL/GenBank/DDBJ whole genome shotgun (WGS) entry which is preliminary data.</text>
</comment>
<gene>
    <name evidence="2" type="ORF">LX80_01613</name>
</gene>
<evidence type="ECO:0000313" key="2">
    <source>
        <dbReference type="EMBL" id="PZX62918.1"/>
    </source>
</evidence>
<dbReference type="EMBL" id="QKZV01000004">
    <property type="protein sequence ID" value="PZX62918.1"/>
    <property type="molecule type" value="Genomic_DNA"/>
</dbReference>